<keyword evidence="1" id="KW-0175">Coiled coil</keyword>
<dbReference type="EMBL" id="PVWO01000210">
    <property type="protein sequence ID" value="PSB55106.1"/>
    <property type="molecule type" value="Genomic_DNA"/>
</dbReference>
<dbReference type="Pfam" id="PF13091">
    <property type="entry name" value="PLDc_2"/>
    <property type="match status" value="1"/>
</dbReference>
<dbReference type="GO" id="GO:0006793">
    <property type="term" value="P:phosphorus metabolic process"/>
    <property type="evidence" value="ECO:0007669"/>
    <property type="project" value="UniProtKB-ARBA"/>
</dbReference>
<evidence type="ECO:0000313" key="4">
    <source>
        <dbReference type="Proteomes" id="UP000238937"/>
    </source>
</evidence>
<dbReference type="Gene3D" id="3.30.870.10">
    <property type="entry name" value="Endonuclease Chain A"/>
    <property type="match status" value="1"/>
</dbReference>
<organism evidence="3 4">
    <name type="scientific">Chamaesiphon polymorphus CCALA 037</name>
    <dbReference type="NCBI Taxonomy" id="2107692"/>
    <lineage>
        <taxon>Bacteria</taxon>
        <taxon>Bacillati</taxon>
        <taxon>Cyanobacteriota</taxon>
        <taxon>Cyanophyceae</taxon>
        <taxon>Gomontiellales</taxon>
        <taxon>Chamaesiphonaceae</taxon>
        <taxon>Chamaesiphon</taxon>
    </lineage>
</organism>
<feature type="coiled-coil region" evidence="1">
    <location>
        <begin position="201"/>
        <end position="228"/>
    </location>
</feature>
<dbReference type="RefSeq" id="WP_106306840.1">
    <property type="nucleotide sequence ID" value="NZ_PVWO01000210.1"/>
</dbReference>
<dbReference type="GO" id="GO:0003824">
    <property type="term" value="F:catalytic activity"/>
    <property type="evidence" value="ECO:0007669"/>
    <property type="project" value="InterPro"/>
</dbReference>
<dbReference type="Proteomes" id="UP000238937">
    <property type="component" value="Unassembled WGS sequence"/>
</dbReference>
<keyword evidence="4" id="KW-1185">Reference proteome</keyword>
<accession>A0A2T1GCI5</accession>
<feature type="coiled-coil region" evidence="1">
    <location>
        <begin position="94"/>
        <end position="124"/>
    </location>
</feature>
<evidence type="ECO:0000313" key="3">
    <source>
        <dbReference type="EMBL" id="PSB55106.1"/>
    </source>
</evidence>
<name>A0A2T1GCI5_9CYAN</name>
<dbReference type="SUPFAM" id="SSF56024">
    <property type="entry name" value="Phospholipase D/nuclease"/>
    <property type="match status" value="1"/>
</dbReference>
<feature type="domain" description="PLD phosphodiesterase" evidence="2">
    <location>
        <begin position="501"/>
        <end position="523"/>
    </location>
</feature>
<gene>
    <name evidence="3" type="ORF">C7B77_16095</name>
</gene>
<dbReference type="AlphaFoldDB" id="A0A2T1GCI5"/>
<proteinExistence type="predicted"/>
<protein>
    <recommendedName>
        <fullName evidence="2">PLD phosphodiesterase domain-containing protein</fullName>
    </recommendedName>
</protein>
<dbReference type="OrthoDB" id="465330at2"/>
<dbReference type="InterPro" id="IPR001736">
    <property type="entry name" value="PLipase_D/transphosphatidylase"/>
</dbReference>
<sequence length="553" mass="62375">MNIKNKINGVESAAIGLSFLGTVAAIVTQQVAYAATPLTLSLSLSLINKQKELVKVNSQLANLEQKLTIEMKSISDRSQAAIDSLQALPPAHKISDLDELAANINANSEDLKQLQATLVELERRDDNLSPFLKEIDLTKDSLKQLSLEFSNFQQEFERDRDSTRVTLLEATPDLHTLAADLDDRIAPLESSIGQPTDAELARDTQVLVAEIERKIQSLEANSRVAEDSIQQIGWRFLELEQEFASRPELVEINRIDRALVEMGKEVENISQELSQTKIDHSSKLTEIELDRDNIQASIAATKQQIQLLADNPIVTDLVERVNDLDTSLSDLHDYNLKLSNRINDYTQYEIAEIINDAVIDRNISNLIQQEIGTSISEQFEIIKQVLPQSYYYDLICGRKESRAIFLAALQSAKKRLILVCPWLTDFAVTQDVRDLIKAALERGVSIEIGWGHLKDVDNDRAQLSKEELLKSSDWAYNAVPWLYKLKLEYDQLLQLKILGTHEKFLVCDRQFAMVGSHNYMTSNISSSEREVGIKTDSPELIEKLIQLFDSIEA</sequence>
<evidence type="ECO:0000256" key="1">
    <source>
        <dbReference type="SAM" id="Coils"/>
    </source>
</evidence>
<dbReference type="InterPro" id="IPR025202">
    <property type="entry name" value="PLD-like_dom"/>
</dbReference>
<dbReference type="PROSITE" id="PS50035">
    <property type="entry name" value="PLD"/>
    <property type="match status" value="1"/>
</dbReference>
<feature type="coiled-coil region" evidence="1">
    <location>
        <begin position="252"/>
        <end position="304"/>
    </location>
</feature>
<evidence type="ECO:0000259" key="2">
    <source>
        <dbReference type="PROSITE" id="PS50035"/>
    </source>
</evidence>
<comment type="caution">
    <text evidence="3">The sequence shown here is derived from an EMBL/GenBank/DDBJ whole genome shotgun (WGS) entry which is preliminary data.</text>
</comment>
<reference evidence="3 4" key="1">
    <citation type="submission" date="2018-03" db="EMBL/GenBank/DDBJ databases">
        <title>The ancient ancestry and fast evolution of plastids.</title>
        <authorList>
            <person name="Moore K.R."/>
            <person name="Magnabosco C."/>
            <person name="Momper L."/>
            <person name="Gold D.A."/>
            <person name="Bosak T."/>
            <person name="Fournier G.P."/>
        </authorList>
    </citation>
    <scope>NUCLEOTIDE SEQUENCE [LARGE SCALE GENOMIC DNA]</scope>
    <source>
        <strain evidence="3 4">CCALA 037</strain>
    </source>
</reference>